<dbReference type="AlphaFoldDB" id="A0AAQ4DQM7"/>
<protein>
    <submittedName>
        <fullName evidence="3">Uncharacterized protein</fullName>
    </submittedName>
</protein>
<dbReference type="PANTHER" id="PTHR12174:SF103">
    <property type="entry name" value="INTRAMEMBRANE PROTEASE (IMPAS) FAMILY"/>
    <property type="match status" value="1"/>
</dbReference>
<keyword evidence="2" id="KW-0472">Membrane</keyword>
<keyword evidence="2" id="KW-0812">Transmembrane</keyword>
<dbReference type="GO" id="GO:0030660">
    <property type="term" value="C:Golgi-associated vesicle membrane"/>
    <property type="evidence" value="ECO:0007669"/>
    <property type="project" value="TreeGrafter"/>
</dbReference>
<keyword evidence="2" id="KW-1133">Transmembrane helix</keyword>
<keyword evidence="4" id="KW-1185">Reference proteome</keyword>
<evidence type="ECO:0000313" key="3">
    <source>
        <dbReference type="EMBL" id="KAK8764767.1"/>
    </source>
</evidence>
<organism evidence="3 4">
    <name type="scientific">Amblyomma americanum</name>
    <name type="common">Lone star tick</name>
    <dbReference type="NCBI Taxonomy" id="6943"/>
    <lineage>
        <taxon>Eukaryota</taxon>
        <taxon>Metazoa</taxon>
        <taxon>Ecdysozoa</taxon>
        <taxon>Arthropoda</taxon>
        <taxon>Chelicerata</taxon>
        <taxon>Arachnida</taxon>
        <taxon>Acari</taxon>
        <taxon>Parasitiformes</taxon>
        <taxon>Ixodida</taxon>
        <taxon>Ixodoidea</taxon>
        <taxon>Ixodidae</taxon>
        <taxon>Amblyomminae</taxon>
        <taxon>Amblyomma</taxon>
    </lineage>
</organism>
<gene>
    <name evidence="3" type="ORF">V5799_032625</name>
</gene>
<dbReference type="GO" id="GO:0042500">
    <property type="term" value="F:aspartic endopeptidase activity, intramembrane cleaving"/>
    <property type="evidence" value="ECO:0007669"/>
    <property type="project" value="InterPro"/>
</dbReference>
<evidence type="ECO:0000256" key="1">
    <source>
        <dbReference type="SAM" id="MobiDB-lite"/>
    </source>
</evidence>
<sequence>MNVIEEHSSLDVSPVWVLGFVFMMASMLVILYLFIAYLVYFINGMFALSSAVATLGVLEPLAYKLPCGTASIAKLYGLGLLATFLALILMRMAQPALLYLVPFTVLPTLAIAWFRGELEDIWKGNLPREDTHSESDVSLSETTPGDTFKNIEPDPRKLVSQPVQPAFQPAGSYGFALAETPQQNLAAEKFL</sequence>
<feature type="region of interest" description="Disordered" evidence="1">
    <location>
        <begin position="128"/>
        <end position="155"/>
    </location>
</feature>
<dbReference type="GO" id="GO:0098554">
    <property type="term" value="C:cytoplasmic side of endoplasmic reticulum membrane"/>
    <property type="evidence" value="ECO:0007669"/>
    <property type="project" value="TreeGrafter"/>
</dbReference>
<dbReference type="PANTHER" id="PTHR12174">
    <property type="entry name" value="SIGNAL PEPTIDE PEPTIDASE"/>
    <property type="match status" value="1"/>
</dbReference>
<feature type="transmembrane region" description="Helical" evidence="2">
    <location>
        <begin position="41"/>
        <end position="61"/>
    </location>
</feature>
<dbReference type="GO" id="GO:0098553">
    <property type="term" value="C:lumenal side of endoplasmic reticulum membrane"/>
    <property type="evidence" value="ECO:0007669"/>
    <property type="project" value="TreeGrafter"/>
</dbReference>
<dbReference type="GO" id="GO:0033619">
    <property type="term" value="P:membrane protein proteolysis"/>
    <property type="evidence" value="ECO:0007669"/>
    <property type="project" value="TreeGrafter"/>
</dbReference>
<name>A0AAQ4DQM7_AMBAM</name>
<dbReference type="InterPro" id="IPR007369">
    <property type="entry name" value="Peptidase_A22B_SPP"/>
</dbReference>
<proteinExistence type="predicted"/>
<feature type="transmembrane region" description="Helical" evidence="2">
    <location>
        <begin position="73"/>
        <end position="90"/>
    </location>
</feature>
<feature type="transmembrane region" description="Helical" evidence="2">
    <location>
        <begin position="96"/>
        <end position="114"/>
    </location>
</feature>
<comment type="caution">
    <text evidence="3">The sequence shown here is derived from an EMBL/GenBank/DDBJ whole genome shotgun (WGS) entry which is preliminary data.</text>
</comment>
<feature type="compositionally biased region" description="Polar residues" evidence="1">
    <location>
        <begin position="136"/>
        <end position="145"/>
    </location>
</feature>
<dbReference type="GO" id="GO:0005765">
    <property type="term" value="C:lysosomal membrane"/>
    <property type="evidence" value="ECO:0007669"/>
    <property type="project" value="TreeGrafter"/>
</dbReference>
<evidence type="ECO:0000256" key="2">
    <source>
        <dbReference type="SAM" id="Phobius"/>
    </source>
</evidence>
<dbReference type="Pfam" id="PF04258">
    <property type="entry name" value="Peptidase_A22B"/>
    <property type="match status" value="1"/>
</dbReference>
<dbReference type="Proteomes" id="UP001321473">
    <property type="component" value="Unassembled WGS sequence"/>
</dbReference>
<dbReference type="EMBL" id="JARKHS020028042">
    <property type="protein sequence ID" value="KAK8764767.1"/>
    <property type="molecule type" value="Genomic_DNA"/>
</dbReference>
<evidence type="ECO:0000313" key="4">
    <source>
        <dbReference type="Proteomes" id="UP001321473"/>
    </source>
</evidence>
<feature type="transmembrane region" description="Helical" evidence="2">
    <location>
        <begin position="12"/>
        <end position="35"/>
    </location>
</feature>
<accession>A0AAQ4DQM7</accession>
<reference evidence="3 4" key="1">
    <citation type="journal article" date="2023" name="Arcadia Sci">
        <title>De novo assembly of a long-read Amblyomma americanum tick genome.</title>
        <authorList>
            <person name="Chou S."/>
            <person name="Poskanzer K.E."/>
            <person name="Rollins M."/>
            <person name="Thuy-Boun P.S."/>
        </authorList>
    </citation>
    <scope>NUCLEOTIDE SEQUENCE [LARGE SCALE GENOMIC DNA]</scope>
    <source>
        <strain evidence="3">F_SG_1</strain>
        <tissue evidence="3">Salivary glands</tissue>
    </source>
</reference>